<dbReference type="PRINTS" id="PR01035">
    <property type="entry name" value="TCRTETA"/>
</dbReference>
<dbReference type="EMBL" id="CP016268">
    <property type="protein sequence ID" value="ANO52365.1"/>
    <property type="molecule type" value="Genomic_DNA"/>
</dbReference>
<feature type="transmembrane region" description="Helical" evidence="8">
    <location>
        <begin position="214"/>
        <end position="240"/>
    </location>
</feature>
<evidence type="ECO:0000256" key="3">
    <source>
        <dbReference type="ARBA" id="ARBA00022448"/>
    </source>
</evidence>
<evidence type="ECO:0000313" key="11">
    <source>
        <dbReference type="Proteomes" id="UP000092695"/>
    </source>
</evidence>
<keyword evidence="8" id="KW-0997">Cell inner membrane</keyword>
<feature type="transmembrane region" description="Helical" evidence="8">
    <location>
        <begin position="50"/>
        <end position="69"/>
    </location>
</feature>
<feature type="transmembrane region" description="Helical" evidence="8">
    <location>
        <begin position="12"/>
        <end position="30"/>
    </location>
</feature>
<comment type="similarity">
    <text evidence="2 8">Belongs to the major facilitator superfamily. Bcr/CmlA family.</text>
</comment>
<feature type="transmembrane region" description="Helical" evidence="8">
    <location>
        <begin position="246"/>
        <end position="267"/>
    </location>
</feature>
<dbReference type="GO" id="GO:1990961">
    <property type="term" value="P:xenobiotic detoxification by transmembrane export across the plasma membrane"/>
    <property type="evidence" value="ECO:0007669"/>
    <property type="project" value="InterPro"/>
</dbReference>
<feature type="transmembrane region" description="Helical" evidence="8">
    <location>
        <begin position="279"/>
        <end position="301"/>
    </location>
</feature>
<feature type="transmembrane region" description="Helical" evidence="8">
    <location>
        <begin position="135"/>
        <end position="157"/>
    </location>
</feature>
<dbReference type="AlphaFoldDB" id="A0A193LIL8"/>
<name>A0A193LIL8_9GAMM</name>
<comment type="subcellular location">
    <subcellularLocation>
        <location evidence="8">Cell inner membrane</location>
        <topology evidence="8">Multi-pass membrane protein</topology>
    </subcellularLocation>
    <subcellularLocation>
        <location evidence="1">Cell membrane</location>
        <topology evidence="1">Multi-pass membrane protein</topology>
    </subcellularLocation>
</comment>
<keyword evidence="11" id="KW-1185">Reference proteome</keyword>
<dbReference type="InterPro" id="IPR001958">
    <property type="entry name" value="Tet-R_TetA/multi-R_MdtG-like"/>
</dbReference>
<dbReference type="PROSITE" id="PS50850">
    <property type="entry name" value="MFS"/>
    <property type="match status" value="1"/>
</dbReference>
<feature type="transmembrane region" description="Helical" evidence="8">
    <location>
        <begin position="337"/>
        <end position="360"/>
    </location>
</feature>
<proteinExistence type="inferred from homology"/>
<dbReference type="GO" id="GO:0042910">
    <property type="term" value="F:xenobiotic transmembrane transporter activity"/>
    <property type="evidence" value="ECO:0007669"/>
    <property type="project" value="InterPro"/>
</dbReference>
<protein>
    <recommendedName>
        <fullName evidence="8">Bcr/CflA family efflux transporter</fullName>
    </recommendedName>
</protein>
<dbReference type="CDD" id="cd17320">
    <property type="entry name" value="MFS_MdfA_MDR_like"/>
    <property type="match status" value="1"/>
</dbReference>
<evidence type="ECO:0000259" key="9">
    <source>
        <dbReference type="PROSITE" id="PS50850"/>
    </source>
</evidence>
<dbReference type="Proteomes" id="UP000092695">
    <property type="component" value="Chromosome"/>
</dbReference>
<dbReference type="InterPro" id="IPR050189">
    <property type="entry name" value="MFS_Efflux_Transporters"/>
</dbReference>
<dbReference type="SUPFAM" id="SSF103473">
    <property type="entry name" value="MFS general substrate transporter"/>
    <property type="match status" value="1"/>
</dbReference>
<dbReference type="Pfam" id="PF07690">
    <property type="entry name" value="MFS_1"/>
    <property type="match status" value="1"/>
</dbReference>
<dbReference type="InterPro" id="IPR020846">
    <property type="entry name" value="MFS_dom"/>
</dbReference>
<dbReference type="KEGG" id="woc:BA177_15260"/>
<dbReference type="InterPro" id="IPR036259">
    <property type="entry name" value="MFS_trans_sf"/>
</dbReference>
<dbReference type="NCBIfam" id="TIGR00710">
    <property type="entry name" value="efflux_Bcr_CflA"/>
    <property type="match status" value="1"/>
</dbReference>
<evidence type="ECO:0000256" key="6">
    <source>
        <dbReference type="ARBA" id="ARBA00022989"/>
    </source>
</evidence>
<feature type="transmembrane region" description="Helical" evidence="8">
    <location>
        <begin position="76"/>
        <end position="96"/>
    </location>
</feature>
<dbReference type="InterPro" id="IPR004812">
    <property type="entry name" value="Efflux_drug-R_Bcr/CmlA"/>
</dbReference>
<dbReference type="InterPro" id="IPR011701">
    <property type="entry name" value="MFS"/>
</dbReference>
<dbReference type="GO" id="GO:0005886">
    <property type="term" value="C:plasma membrane"/>
    <property type="evidence" value="ECO:0007669"/>
    <property type="project" value="UniProtKB-SubCell"/>
</dbReference>
<accession>A0A193LIL8</accession>
<evidence type="ECO:0000313" key="10">
    <source>
        <dbReference type="EMBL" id="ANO52365.1"/>
    </source>
</evidence>
<evidence type="ECO:0000256" key="7">
    <source>
        <dbReference type="ARBA" id="ARBA00023136"/>
    </source>
</evidence>
<keyword evidence="4" id="KW-1003">Cell membrane</keyword>
<dbReference type="PANTHER" id="PTHR43124">
    <property type="entry name" value="PURINE EFFLUX PUMP PBUE"/>
    <property type="match status" value="1"/>
</dbReference>
<keyword evidence="5 8" id="KW-0812">Transmembrane</keyword>
<feature type="domain" description="Major facilitator superfamily (MFS) profile" evidence="9">
    <location>
        <begin position="1"/>
        <end position="394"/>
    </location>
</feature>
<feature type="transmembrane region" description="Helical" evidence="8">
    <location>
        <begin position="163"/>
        <end position="181"/>
    </location>
</feature>
<feature type="transmembrane region" description="Helical" evidence="8">
    <location>
        <begin position="307"/>
        <end position="325"/>
    </location>
</feature>
<organism evidence="10 11">
    <name type="scientific">Woeseia oceani</name>
    <dbReference type="NCBI Taxonomy" id="1548547"/>
    <lineage>
        <taxon>Bacteria</taxon>
        <taxon>Pseudomonadati</taxon>
        <taxon>Pseudomonadota</taxon>
        <taxon>Gammaproteobacteria</taxon>
        <taxon>Woeseiales</taxon>
        <taxon>Woeseiaceae</taxon>
        <taxon>Woeseia</taxon>
    </lineage>
</organism>
<evidence type="ECO:0000256" key="5">
    <source>
        <dbReference type="ARBA" id="ARBA00022692"/>
    </source>
</evidence>
<dbReference type="STRING" id="1548547.BA177_15260"/>
<keyword evidence="3 8" id="KW-0813">Transport</keyword>
<keyword evidence="7 8" id="KW-0472">Membrane</keyword>
<dbReference type="OrthoDB" id="9812221at2"/>
<sequence>MNSGLAGKRRFVLILGCLTGLAAISIDMSLPAIPEMVRELATSLSLGQQIVTWFMAGLALGQLPAGLVSDRIGRMPVLYAGVLTFIAGGAICAFTGSIEQMLAGRFLQGIGASAGAVIARAIVRDVASGKEAARLLTIMVMIFTAAPMLAPMAGSLLVTVSGWRAPFIVIAVCGGLMLIGVNRGLRETRLPVRDHHILRQLWISLREFSRHRQCLFGVLLVLLTASGFLSLITSSSALIIEIYGYPVSQFGFIFALAGFAILLGSTINRRLLLTYSSMHVMGVGAVLIGVAALQMLLIVWLDAAPFWWLWGNVCLYMLGTGLLLPNATAMALDPVPAFAGVAASIIGTVQNLAAALSSLVSSLLYDGSIRNVVINMGICGTAVFVSFLLRAQILGSKPLFAEEGAD</sequence>
<evidence type="ECO:0000256" key="2">
    <source>
        <dbReference type="ARBA" id="ARBA00006236"/>
    </source>
</evidence>
<dbReference type="RefSeq" id="WP_068617605.1">
    <property type="nucleotide sequence ID" value="NZ_CP016268.1"/>
</dbReference>
<gene>
    <name evidence="10" type="ORF">BA177_15260</name>
</gene>
<keyword evidence="6 8" id="KW-1133">Transmembrane helix</keyword>
<dbReference type="PANTHER" id="PTHR43124:SF3">
    <property type="entry name" value="CHLORAMPHENICOL EFFLUX PUMP RV0191"/>
    <property type="match status" value="1"/>
</dbReference>
<feature type="transmembrane region" description="Helical" evidence="8">
    <location>
        <begin position="102"/>
        <end position="123"/>
    </location>
</feature>
<reference evidence="10 11" key="1">
    <citation type="submission" date="2016-06" db="EMBL/GenBank/DDBJ databases">
        <title>Complete genome sequence of a deep-branching marine Gamma Proteobacterium Woeseia oceani type strain XK5.</title>
        <authorList>
            <person name="Mu D."/>
            <person name="Du Z."/>
        </authorList>
    </citation>
    <scope>NUCLEOTIDE SEQUENCE [LARGE SCALE GENOMIC DNA]</scope>
    <source>
        <strain evidence="10 11">XK5</strain>
    </source>
</reference>
<evidence type="ECO:0000256" key="1">
    <source>
        <dbReference type="ARBA" id="ARBA00004651"/>
    </source>
</evidence>
<evidence type="ECO:0000256" key="8">
    <source>
        <dbReference type="RuleBase" id="RU365088"/>
    </source>
</evidence>
<evidence type="ECO:0000256" key="4">
    <source>
        <dbReference type="ARBA" id="ARBA00022475"/>
    </source>
</evidence>
<feature type="transmembrane region" description="Helical" evidence="8">
    <location>
        <begin position="372"/>
        <end position="389"/>
    </location>
</feature>
<dbReference type="Gene3D" id="1.20.1720.10">
    <property type="entry name" value="Multidrug resistance protein D"/>
    <property type="match status" value="1"/>
</dbReference>